<feature type="compositionally biased region" description="Polar residues" evidence="1">
    <location>
        <begin position="110"/>
        <end position="123"/>
    </location>
</feature>
<accession>A0A091CTN5</accession>
<feature type="compositionally biased region" description="Basic and acidic residues" evidence="1">
    <location>
        <begin position="408"/>
        <end position="418"/>
    </location>
</feature>
<sequence length="488" mass="51106">MSRAQPPEDNRRKPVLGKLGTLFTAGRRNIRNGVESPGQTSSNTKSLSPKDGTSSKLPERVRRAKYRAANYSKRTPARRVAPQEAPLEAEAKDLGGRIQATPIDAELSPASGSSAAVVQQCHDSPQLEEPLQAGGETFPDATIAAKQLHSSPGNSSRQENAETPARSPGEDALPSTGPDLETAPGWPTGAGLGDPPAQGSENRAGSGEPSGTARPGDRAHPAKVLTLDSYLSKTEAGQVDEPVVIIPGAEDCGYSDDMEKRSSGPKSGRRRKSQKSTDFPGADTALPESPARDDAVFDDEVAPKVSVSAEKKVISLRAALEVGVDSTASPESKPGPKGQLRGELDRGKQPPQTSSPTKRKGRSRAPEPLPSPPASVPLATARESPPKRAPAPDPGPKSKGALADCGEEAARVIPRELTVKSSSLLPEIKPEHKRGPVPNHFNHFDGRGGEGGRSKEQGRSAGASEADGLKPRNHFGVGRSTVTTKVTL</sequence>
<feature type="region of interest" description="Disordered" evidence="1">
    <location>
        <begin position="1"/>
        <end position="488"/>
    </location>
</feature>
<dbReference type="eggNOG" id="ENOG502QUA4">
    <property type="taxonomic scope" value="Eukaryota"/>
</dbReference>
<reference evidence="2 3" key="1">
    <citation type="submission" date="2013-11" db="EMBL/GenBank/DDBJ databases">
        <title>The Damaraland mole rat (Fukomys damarensis) genome and evolution of African mole rats.</title>
        <authorList>
            <person name="Gladyshev V.N."/>
            <person name="Fang X."/>
        </authorList>
    </citation>
    <scope>NUCLEOTIDE SEQUENCE [LARGE SCALE GENOMIC DNA]</scope>
    <source>
        <tissue evidence="2">Liver</tissue>
    </source>
</reference>
<dbReference type="Proteomes" id="UP000028990">
    <property type="component" value="Unassembled WGS sequence"/>
</dbReference>
<protein>
    <submittedName>
        <fullName evidence="2">Absent in melanoma 1 protein</fullName>
    </submittedName>
</protein>
<gene>
    <name evidence="2" type="ORF">H920_15833</name>
</gene>
<proteinExistence type="predicted"/>
<dbReference type="EMBL" id="KN123945">
    <property type="protein sequence ID" value="KFO22799.1"/>
    <property type="molecule type" value="Genomic_DNA"/>
</dbReference>
<feature type="compositionally biased region" description="Basic and acidic residues" evidence="1">
    <location>
        <begin position="1"/>
        <end position="12"/>
    </location>
</feature>
<name>A0A091CTN5_FUKDA</name>
<dbReference type="AlphaFoldDB" id="A0A091CTN5"/>
<evidence type="ECO:0000313" key="2">
    <source>
        <dbReference type="EMBL" id="KFO22799.1"/>
    </source>
</evidence>
<keyword evidence="3" id="KW-1185">Reference proteome</keyword>
<feature type="compositionally biased region" description="Polar residues" evidence="1">
    <location>
        <begin position="148"/>
        <end position="158"/>
    </location>
</feature>
<organism evidence="2 3">
    <name type="scientific">Fukomys damarensis</name>
    <name type="common">Damaraland mole rat</name>
    <name type="synonym">Cryptomys damarensis</name>
    <dbReference type="NCBI Taxonomy" id="885580"/>
    <lineage>
        <taxon>Eukaryota</taxon>
        <taxon>Metazoa</taxon>
        <taxon>Chordata</taxon>
        <taxon>Craniata</taxon>
        <taxon>Vertebrata</taxon>
        <taxon>Euteleostomi</taxon>
        <taxon>Mammalia</taxon>
        <taxon>Eutheria</taxon>
        <taxon>Euarchontoglires</taxon>
        <taxon>Glires</taxon>
        <taxon>Rodentia</taxon>
        <taxon>Hystricomorpha</taxon>
        <taxon>Bathyergidae</taxon>
        <taxon>Fukomys</taxon>
    </lineage>
</organism>
<feature type="compositionally biased region" description="Basic and acidic residues" evidence="1">
    <location>
        <begin position="442"/>
        <end position="458"/>
    </location>
</feature>
<evidence type="ECO:0000256" key="1">
    <source>
        <dbReference type="SAM" id="MobiDB-lite"/>
    </source>
</evidence>
<dbReference type="STRING" id="885580.ENSFDAP00000008932"/>
<feature type="compositionally biased region" description="Polar residues" evidence="1">
    <location>
        <begin position="37"/>
        <end position="56"/>
    </location>
</feature>
<evidence type="ECO:0000313" key="3">
    <source>
        <dbReference type="Proteomes" id="UP000028990"/>
    </source>
</evidence>